<comment type="similarity">
    <text evidence="4">Belongs to the metallo-beta-lactamase superfamily. Type III sulfatase family.</text>
</comment>
<evidence type="ECO:0000313" key="6">
    <source>
        <dbReference type="EMBL" id="GMG86709.1"/>
    </source>
</evidence>
<feature type="domain" description="Metallo-beta-lactamase" evidence="5">
    <location>
        <begin position="136"/>
        <end position="357"/>
    </location>
</feature>
<dbReference type="SMART" id="SM00849">
    <property type="entry name" value="Lactamase_B"/>
    <property type="match status" value="1"/>
</dbReference>
<reference evidence="6 7" key="1">
    <citation type="submission" date="2023-04" db="EMBL/GenBank/DDBJ databases">
        <title>Marinobulbifer ophiurae gen. nov., sp. Nov., isolate from tissue of brittle star Ophioplocus japonicus.</title>
        <authorList>
            <person name="Kawano K."/>
            <person name="Sawayama S."/>
            <person name="Nakagawa S."/>
        </authorList>
    </citation>
    <scope>NUCLEOTIDE SEQUENCE [LARGE SCALE GENOMIC DNA]</scope>
    <source>
        <strain evidence="6 7">NKW57</strain>
    </source>
</reference>
<dbReference type="InterPro" id="IPR029228">
    <property type="entry name" value="Alkyl_sulf_dimr"/>
</dbReference>
<evidence type="ECO:0000313" key="7">
    <source>
        <dbReference type="Proteomes" id="UP001224392"/>
    </source>
</evidence>
<dbReference type="InterPro" id="IPR036527">
    <property type="entry name" value="SCP2_sterol-bd_dom_sf"/>
</dbReference>
<dbReference type="InterPro" id="IPR052195">
    <property type="entry name" value="Bact_Alkyl/Aryl-Sulfatase"/>
</dbReference>
<dbReference type="PANTHER" id="PTHR43223">
    <property type="entry name" value="ALKYL/ARYL-SULFATASE"/>
    <property type="match status" value="1"/>
</dbReference>
<evidence type="ECO:0000256" key="2">
    <source>
        <dbReference type="ARBA" id="ARBA00022801"/>
    </source>
</evidence>
<dbReference type="Proteomes" id="UP001224392">
    <property type="component" value="Unassembled WGS sequence"/>
</dbReference>
<dbReference type="Gene3D" id="3.30.1050.10">
    <property type="entry name" value="SCP2 sterol-binding domain"/>
    <property type="match status" value="1"/>
</dbReference>
<comment type="caution">
    <text evidence="6">The sequence shown here is derived from an EMBL/GenBank/DDBJ whole genome shotgun (WGS) entry which is preliminary data.</text>
</comment>
<dbReference type="Pfam" id="PF14863">
    <property type="entry name" value="Alkyl_sulf_dimr"/>
    <property type="match status" value="1"/>
</dbReference>
<dbReference type="InterPro" id="IPR001279">
    <property type="entry name" value="Metallo-B-lactamas"/>
</dbReference>
<protein>
    <submittedName>
        <fullName evidence="6">Alkyl sulfatase dimerization domain-containing protein</fullName>
    </submittedName>
</protein>
<dbReference type="SUPFAM" id="SSF55718">
    <property type="entry name" value="SCP-like"/>
    <property type="match status" value="1"/>
</dbReference>
<proteinExistence type="inferred from homology"/>
<keyword evidence="1" id="KW-0479">Metal-binding</keyword>
<sequence length="664" mass="73566">MKPFIPVLLCTAALMACDNRTESGTTSSANDGPDKYGFTAPTAATIRANADVLNQLPFGDQQDFADARRGLIASADNLRIDGPGSGPVWDLTAYDFIQGDAPASVNPSLWRQAKLNNIHGLFEVTKGIYQLRGFDLANMTLIDGDTGWIVVDPLTSKETAQHAFEFAMQHLQRKPISAVVFTHSHVDHFGGATALVSAEQIASGKVDLIAPEGFMEEATSENSMAGTAMYRRALYMYGKRLPRSERAHVDTGLGKEPALGSSSVLPPNFLVTQTPQPHVIDGVPFVFQNAPHSEAPAELTFYLPEHNAWCGAELVSQQMHNVYTLRGAKVRDSLNWSNTIDDVLQRFGDAEIYFGSHHWPIWGNAQVVDFLKKQRDVYKYIHDQTIRMANAGLTPREIAEQIQLPTSLRNNFSTRGYYGTVSHNVKAVYQFYFGWYDGNPANLNPLPPVESARKTIEFMGGADAVLSKAQNSFQNGEYRWVAEVLNQLVFADPDNESAKALLARTYDQLGYVSESGPWRDVYLSGAYELRHGGPERGMDLALAAEQLRYMPLPRFLDTIAVSLDGPKADGEDLTVNFVFPDLHQSYVLQIENAVLHHWQRPPDPEANATLTLTHDLFIKLLTRQASAKEILFSEDLEVSGSKLDLVRFFSLFSMADGKFDIVTP</sequence>
<evidence type="ECO:0000256" key="3">
    <source>
        <dbReference type="ARBA" id="ARBA00022833"/>
    </source>
</evidence>
<dbReference type="Pfam" id="PF14864">
    <property type="entry name" value="Alkyl_sulf_C"/>
    <property type="match status" value="1"/>
</dbReference>
<dbReference type="Gene3D" id="1.25.40.880">
    <property type="entry name" value="Alkyl sulfatase, dimerisation domain"/>
    <property type="match status" value="1"/>
</dbReference>
<dbReference type="InterPro" id="IPR036866">
    <property type="entry name" value="RibonucZ/Hydroxyglut_hydro"/>
</dbReference>
<dbReference type="Pfam" id="PF00753">
    <property type="entry name" value="Lactamase_B"/>
    <property type="match status" value="1"/>
</dbReference>
<dbReference type="InterPro" id="IPR044097">
    <property type="entry name" value="Bds1/SdsA1_MBL-fold"/>
</dbReference>
<dbReference type="InterPro" id="IPR029229">
    <property type="entry name" value="Alkyl_sulf_C"/>
</dbReference>
<dbReference type="PROSITE" id="PS51257">
    <property type="entry name" value="PROKAR_LIPOPROTEIN"/>
    <property type="match status" value="1"/>
</dbReference>
<keyword evidence="3" id="KW-0862">Zinc</keyword>
<accession>A0ABQ6LX71</accession>
<keyword evidence="2" id="KW-0378">Hydrolase</keyword>
<dbReference type="EMBL" id="BSYJ01000002">
    <property type="protein sequence ID" value="GMG86709.1"/>
    <property type="molecule type" value="Genomic_DNA"/>
</dbReference>
<organism evidence="6 7">
    <name type="scientific">Biformimicrobium ophioploci</name>
    <dbReference type="NCBI Taxonomy" id="3036711"/>
    <lineage>
        <taxon>Bacteria</taxon>
        <taxon>Pseudomonadati</taxon>
        <taxon>Pseudomonadota</taxon>
        <taxon>Gammaproteobacteria</taxon>
        <taxon>Cellvibrionales</taxon>
        <taxon>Microbulbiferaceae</taxon>
        <taxon>Biformimicrobium</taxon>
    </lineage>
</organism>
<dbReference type="SUPFAM" id="SSF56281">
    <property type="entry name" value="Metallo-hydrolase/oxidoreductase"/>
    <property type="match status" value="1"/>
</dbReference>
<dbReference type="InterPro" id="IPR038536">
    <property type="entry name" value="Alkyl/aryl-sulf_dimr_sf"/>
</dbReference>
<evidence type="ECO:0000256" key="1">
    <source>
        <dbReference type="ARBA" id="ARBA00022723"/>
    </source>
</evidence>
<evidence type="ECO:0000256" key="4">
    <source>
        <dbReference type="ARBA" id="ARBA00033751"/>
    </source>
</evidence>
<dbReference type="CDD" id="cd07710">
    <property type="entry name" value="arylsulfatase_Sdsa1-like_MBL-fold"/>
    <property type="match status" value="1"/>
</dbReference>
<dbReference type="PANTHER" id="PTHR43223:SF1">
    <property type="entry name" value="ALKYL_ARYL-SULFATASE BDS1"/>
    <property type="match status" value="1"/>
</dbReference>
<keyword evidence="7" id="KW-1185">Reference proteome</keyword>
<evidence type="ECO:0000259" key="5">
    <source>
        <dbReference type="SMART" id="SM00849"/>
    </source>
</evidence>
<name>A0ABQ6LX71_9GAMM</name>
<dbReference type="Gene3D" id="3.60.15.30">
    <property type="entry name" value="Metallo-beta-lactamase domain"/>
    <property type="match status" value="1"/>
</dbReference>
<dbReference type="RefSeq" id="WP_285763271.1">
    <property type="nucleotide sequence ID" value="NZ_BSYJ01000002.1"/>
</dbReference>
<gene>
    <name evidence="6" type="ORF">MNKW57_10300</name>
</gene>